<proteinExistence type="predicted"/>
<name>A0A7Y0N285_VIBAL</name>
<evidence type="ECO:0000313" key="2">
    <source>
        <dbReference type="Proteomes" id="UP000565155"/>
    </source>
</evidence>
<protein>
    <submittedName>
        <fullName evidence="1">Chromosome partitioning protein ParA</fullName>
    </submittedName>
</protein>
<feature type="non-terminal residue" evidence="1">
    <location>
        <position position="1"/>
    </location>
</feature>
<organism evidence="1 2">
    <name type="scientific">Vibrio alginolyticus</name>
    <dbReference type="NCBI Taxonomy" id="663"/>
    <lineage>
        <taxon>Bacteria</taxon>
        <taxon>Pseudomonadati</taxon>
        <taxon>Pseudomonadota</taxon>
        <taxon>Gammaproteobacteria</taxon>
        <taxon>Vibrionales</taxon>
        <taxon>Vibrionaceae</taxon>
        <taxon>Vibrio</taxon>
    </lineage>
</organism>
<gene>
    <name evidence="1" type="ORF">HKB35_29185</name>
</gene>
<dbReference type="AlphaFoldDB" id="A0A7Y0N285"/>
<comment type="caution">
    <text evidence="1">The sequence shown here is derived from an EMBL/GenBank/DDBJ whole genome shotgun (WGS) entry which is preliminary data.</text>
</comment>
<sequence length="64" mass="7532">NIMVRWSTTPAEINYTTWEYLPAGANWEQGILYRYQQNVSRNRDGSDHIETHTISEFVKVSEEV</sequence>
<evidence type="ECO:0000313" key="1">
    <source>
        <dbReference type="EMBL" id="NMR77657.1"/>
    </source>
</evidence>
<dbReference type="EMBL" id="JABCMA010000950">
    <property type="protein sequence ID" value="NMR77657.1"/>
    <property type="molecule type" value="Genomic_DNA"/>
</dbReference>
<reference evidence="1 2" key="1">
    <citation type="submission" date="2020-04" db="EMBL/GenBank/DDBJ databases">
        <title>Whole-genome sequencing of Vibrio spp. from China reveals different genetic environments of blaCTX-M-14 among diverse lineages.</title>
        <authorList>
            <person name="Zheng Z."/>
            <person name="Ye L."/>
            <person name="Chen S."/>
        </authorList>
    </citation>
    <scope>NUCLEOTIDE SEQUENCE [LARGE SCALE GENOMIC DNA]</scope>
    <source>
        <strain evidence="1 2">Vb1636</strain>
    </source>
</reference>
<dbReference type="Proteomes" id="UP000565155">
    <property type="component" value="Unassembled WGS sequence"/>
</dbReference>
<accession>A0A7Y0N285</accession>